<dbReference type="PANTHER" id="PTHR12001">
    <property type="entry name" value="GERANYLGERANYL PYROPHOSPHATE SYNTHASE"/>
    <property type="match status" value="1"/>
</dbReference>
<evidence type="ECO:0000256" key="3">
    <source>
        <dbReference type="ARBA" id="ARBA00022679"/>
    </source>
</evidence>
<evidence type="ECO:0000313" key="7">
    <source>
        <dbReference type="EMBL" id="HEH81638.1"/>
    </source>
</evidence>
<dbReference type="InterPro" id="IPR033749">
    <property type="entry name" value="Polyprenyl_synt_CS"/>
</dbReference>
<keyword evidence="3 6" id="KW-0808">Transferase</keyword>
<gene>
    <name evidence="8" type="ORF">ENP09_02435</name>
    <name evidence="7" type="ORF">ENP73_01170</name>
</gene>
<dbReference type="SUPFAM" id="SSF48576">
    <property type="entry name" value="Terpenoid synthases"/>
    <property type="match status" value="1"/>
</dbReference>
<evidence type="ECO:0000256" key="6">
    <source>
        <dbReference type="RuleBase" id="RU004466"/>
    </source>
</evidence>
<accession>A0A7C2C0P8</accession>
<comment type="cofactor">
    <cofactor evidence="1">
        <name>Mg(2+)</name>
        <dbReference type="ChEBI" id="CHEBI:18420"/>
    </cofactor>
</comment>
<dbReference type="EMBL" id="DSHZ01000126">
    <property type="protein sequence ID" value="HEO41748.1"/>
    <property type="molecule type" value="Genomic_DNA"/>
</dbReference>
<protein>
    <submittedName>
        <fullName evidence="7">Polyprenyl synthetase family protein</fullName>
    </submittedName>
</protein>
<evidence type="ECO:0000256" key="1">
    <source>
        <dbReference type="ARBA" id="ARBA00001946"/>
    </source>
</evidence>
<dbReference type="FunFam" id="1.10.600.10:FF:000051">
    <property type="entry name" value="Geranylgeranyl diphosphate synthetase"/>
    <property type="match status" value="1"/>
</dbReference>
<dbReference type="GO" id="GO:0004659">
    <property type="term" value="F:prenyltransferase activity"/>
    <property type="evidence" value="ECO:0007669"/>
    <property type="project" value="InterPro"/>
</dbReference>
<comment type="caution">
    <text evidence="7">The sequence shown here is derived from an EMBL/GenBank/DDBJ whole genome shotgun (WGS) entry which is preliminary data.</text>
</comment>
<dbReference type="PANTHER" id="PTHR12001:SF85">
    <property type="entry name" value="SHORT CHAIN ISOPRENYL DIPHOSPHATE SYNTHASE"/>
    <property type="match status" value="1"/>
</dbReference>
<dbReference type="CDD" id="cd00685">
    <property type="entry name" value="Trans_IPPS_HT"/>
    <property type="match status" value="1"/>
</dbReference>
<evidence type="ECO:0000256" key="2">
    <source>
        <dbReference type="ARBA" id="ARBA00006706"/>
    </source>
</evidence>
<organism evidence="7">
    <name type="scientific">Thermus islandicus</name>
    <dbReference type="NCBI Taxonomy" id="540988"/>
    <lineage>
        <taxon>Bacteria</taxon>
        <taxon>Thermotogati</taxon>
        <taxon>Deinococcota</taxon>
        <taxon>Deinococci</taxon>
        <taxon>Thermales</taxon>
        <taxon>Thermaceae</taxon>
        <taxon>Thermus</taxon>
    </lineage>
</organism>
<dbReference type="PROSITE" id="PS00444">
    <property type="entry name" value="POLYPRENYL_SYNTHASE_2"/>
    <property type="match status" value="1"/>
</dbReference>
<dbReference type="Pfam" id="PF00348">
    <property type="entry name" value="polyprenyl_synt"/>
    <property type="match status" value="1"/>
</dbReference>
<reference evidence="7" key="1">
    <citation type="journal article" date="2020" name="mSystems">
        <title>Genome- and Community-Level Interaction Insights into Carbon Utilization and Element Cycling Functions of Hydrothermarchaeota in Hydrothermal Sediment.</title>
        <authorList>
            <person name="Zhou Z."/>
            <person name="Liu Y."/>
            <person name="Xu W."/>
            <person name="Pan J."/>
            <person name="Luo Z.H."/>
            <person name="Li M."/>
        </authorList>
    </citation>
    <scope>NUCLEOTIDE SEQUENCE [LARGE SCALE GENOMIC DNA]</scope>
    <source>
        <strain evidence="8">SpSt-189</strain>
        <strain evidence="7">SpSt-246</strain>
    </source>
</reference>
<evidence type="ECO:0000313" key="8">
    <source>
        <dbReference type="EMBL" id="HEO41748.1"/>
    </source>
</evidence>
<dbReference type="InterPro" id="IPR000092">
    <property type="entry name" value="Polyprenyl_synt"/>
</dbReference>
<sequence>MAPAPQDVRKALGERLLGRLRHPDPLYQELLQDYPRRGGKMLRGLLTYYSALAHGAREEGALLVAEGLELFQNWVLIHDDIEDGSEERRGRPTLHRLYPMPLALNAGDALHAEMWGLLAEGLSRGLFGAQVLGEFHQVVRRTAYGQHLDLLWTLEGRFDLRAEDYFRMVAHKAAYYTAVAPLRLGALLSGEDPPSLYEEAGLKLGIAFQIVDDVLNLEGGEAYGKERAGDLYEGKRTLILLRFLEEASPEERARTLALLHLPREAKPDGEVAWLLERLLASRALAWAKGVAERLKEEGLKGLLPALEALPNREAAGVLKDLLAALVERRA</sequence>
<proteinExistence type="inferred from homology"/>
<keyword evidence="5" id="KW-0460">Magnesium</keyword>
<dbReference type="AlphaFoldDB" id="A0A7C2C0P8"/>
<evidence type="ECO:0000256" key="4">
    <source>
        <dbReference type="ARBA" id="ARBA00022723"/>
    </source>
</evidence>
<dbReference type="PROSITE" id="PS00723">
    <property type="entry name" value="POLYPRENYL_SYNTHASE_1"/>
    <property type="match status" value="1"/>
</dbReference>
<dbReference type="EMBL" id="DSKL01000049">
    <property type="protein sequence ID" value="HEH81638.1"/>
    <property type="molecule type" value="Genomic_DNA"/>
</dbReference>
<dbReference type="SFLD" id="SFLDS00005">
    <property type="entry name" value="Isoprenoid_Synthase_Type_I"/>
    <property type="match status" value="1"/>
</dbReference>
<evidence type="ECO:0000256" key="5">
    <source>
        <dbReference type="ARBA" id="ARBA00022842"/>
    </source>
</evidence>
<dbReference type="GO" id="GO:0008299">
    <property type="term" value="P:isoprenoid biosynthetic process"/>
    <property type="evidence" value="ECO:0007669"/>
    <property type="project" value="InterPro"/>
</dbReference>
<name>A0A7C2C0P8_9DEIN</name>
<dbReference type="GO" id="GO:0046872">
    <property type="term" value="F:metal ion binding"/>
    <property type="evidence" value="ECO:0007669"/>
    <property type="project" value="UniProtKB-KW"/>
</dbReference>
<keyword evidence="4" id="KW-0479">Metal-binding</keyword>
<dbReference type="InterPro" id="IPR008949">
    <property type="entry name" value="Isoprenoid_synthase_dom_sf"/>
</dbReference>
<comment type="similarity">
    <text evidence="2 6">Belongs to the FPP/GGPP synthase family.</text>
</comment>
<dbReference type="Gene3D" id="1.10.600.10">
    <property type="entry name" value="Farnesyl Diphosphate Synthase"/>
    <property type="match status" value="1"/>
</dbReference>
<dbReference type="SFLD" id="SFLDG01017">
    <property type="entry name" value="Polyprenyl_Transferase_Like"/>
    <property type="match status" value="1"/>
</dbReference>